<gene>
    <name evidence="2" type="ORF">ISP17_13695</name>
</gene>
<dbReference type="Proteomes" id="UP001620460">
    <property type="component" value="Unassembled WGS sequence"/>
</dbReference>
<accession>A0ABW8JV65</accession>
<dbReference type="EMBL" id="JADIKM010000003">
    <property type="protein sequence ID" value="MFK2905010.1"/>
    <property type="molecule type" value="Genomic_DNA"/>
</dbReference>
<evidence type="ECO:0008006" key="4">
    <source>
        <dbReference type="Google" id="ProtNLM"/>
    </source>
</evidence>
<comment type="caution">
    <text evidence="2">The sequence shown here is derived from an EMBL/GenBank/DDBJ whole genome shotgun (WGS) entry which is preliminary data.</text>
</comment>
<evidence type="ECO:0000256" key="1">
    <source>
        <dbReference type="SAM" id="MobiDB-lite"/>
    </source>
</evidence>
<feature type="region of interest" description="Disordered" evidence="1">
    <location>
        <begin position="52"/>
        <end position="92"/>
    </location>
</feature>
<reference evidence="2 3" key="1">
    <citation type="submission" date="2020-10" db="EMBL/GenBank/DDBJ databases">
        <title>Phylogeny of dyella-like bacteria.</title>
        <authorList>
            <person name="Fu J."/>
        </authorList>
    </citation>
    <scope>NUCLEOTIDE SEQUENCE [LARGE SCALE GENOMIC DNA]</scope>
    <source>
        <strain evidence="2 3">Gsoil3046</strain>
    </source>
</reference>
<sequence length="92" mass="9307">MAKTNTGKYTVTFPADALPGVRAVGHIKRGASVDVDAAEALRLVRAKGLAFADPSDKSRAEAEVNAATPADAIEPPAAAAPPVADAPATEEQ</sequence>
<organism evidence="2 3">
    <name type="scientific">Dyella ginsengisoli</name>
    <dbReference type="NCBI Taxonomy" id="363848"/>
    <lineage>
        <taxon>Bacteria</taxon>
        <taxon>Pseudomonadati</taxon>
        <taxon>Pseudomonadota</taxon>
        <taxon>Gammaproteobacteria</taxon>
        <taxon>Lysobacterales</taxon>
        <taxon>Rhodanobacteraceae</taxon>
        <taxon>Dyella</taxon>
    </lineage>
</organism>
<evidence type="ECO:0000313" key="2">
    <source>
        <dbReference type="EMBL" id="MFK2905010.1"/>
    </source>
</evidence>
<feature type="compositionally biased region" description="Low complexity" evidence="1">
    <location>
        <begin position="66"/>
        <end position="92"/>
    </location>
</feature>
<proteinExistence type="predicted"/>
<dbReference type="RefSeq" id="WP_404634051.1">
    <property type="nucleotide sequence ID" value="NZ_JADIKM010000003.1"/>
</dbReference>
<evidence type="ECO:0000313" key="3">
    <source>
        <dbReference type="Proteomes" id="UP001620460"/>
    </source>
</evidence>
<keyword evidence="3" id="KW-1185">Reference proteome</keyword>
<name>A0ABW8JV65_9GAMM</name>
<protein>
    <recommendedName>
        <fullName evidence="4">Mu-like prophage FluMu N-terminal domain-containing protein</fullName>
    </recommendedName>
</protein>